<dbReference type="Gene3D" id="1.10.3210.10">
    <property type="entry name" value="Hypothetical protein af1432"/>
    <property type="match status" value="1"/>
</dbReference>
<keyword evidence="8" id="KW-0548">Nucleotidyltransferase</keyword>
<evidence type="ECO:0000259" key="7">
    <source>
        <dbReference type="Pfam" id="PF01966"/>
    </source>
</evidence>
<dbReference type="GO" id="GO:0016779">
    <property type="term" value="F:nucleotidyltransferase activity"/>
    <property type="evidence" value="ECO:0007669"/>
    <property type="project" value="UniProtKB-KW"/>
</dbReference>
<comment type="caution">
    <text evidence="8">The sequence shown here is derived from an EMBL/GenBank/DDBJ whole genome shotgun (WGS) entry which is preliminary data.</text>
</comment>
<dbReference type="GO" id="GO:0046872">
    <property type="term" value="F:metal ion binding"/>
    <property type="evidence" value="ECO:0007669"/>
    <property type="project" value="UniProtKB-KW"/>
</dbReference>
<dbReference type="PANTHER" id="PTHR35795">
    <property type="entry name" value="SLR1885 PROTEIN"/>
    <property type="match status" value="1"/>
</dbReference>
<dbReference type="CDD" id="cd00077">
    <property type="entry name" value="HDc"/>
    <property type="match status" value="1"/>
</dbReference>
<name>A0A210P9B7_9LACO</name>
<evidence type="ECO:0000256" key="6">
    <source>
        <dbReference type="ARBA" id="ARBA00049417"/>
    </source>
</evidence>
<evidence type="ECO:0000256" key="4">
    <source>
        <dbReference type="ARBA" id="ARBA00022801"/>
    </source>
</evidence>
<dbReference type="AlphaFoldDB" id="A0A210P9B7"/>
<keyword evidence="2" id="KW-0479">Metal-binding</keyword>
<evidence type="ECO:0000256" key="3">
    <source>
        <dbReference type="ARBA" id="ARBA00022741"/>
    </source>
</evidence>
<evidence type="ECO:0000256" key="5">
    <source>
        <dbReference type="ARBA" id="ARBA00023004"/>
    </source>
</evidence>
<sequence>MRENTDYIEYINNFKLKTNQSFIDNIKRFYQETETISTFHHGQMVAKEAVSLSKKHSEQLYQAGLLHDISAFIPKNKHLSVSEKLHIPVLKEERQVPLLLHQKLSAYIARECFQIKDPLILNAIECHTTLKKDFTNFDLIIFLADKIAWDQSGTPPYLKDLNSALKDSPQKAALVYIDYLLSHNPLIIHPWLSAAQKQLIV</sequence>
<evidence type="ECO:0000256" key="1">
    <source>
        <dbReference type="ARBA" id="ARBA00012506"/>
    </source>
</evidence>
<gene>
    <name evidence="8" type="primary">nadD</name>
    <name evidence="8" type="ORF">LKACC12383_01144</name>
</gene>
<comment type="catalytic activity">
    <reaction evidence="6">
        <text>P(1),P(4)-bis(5'-adenosyl) tetraphosphate + H2O = 2 ADP + 2 H(+)</text>
        <dbReference type="Rhea" id="RHEA:24252"/>
        <dbReference type="ChEBI" id="CHEBI:15377"/>
        <dbReference type="ChEBI" id="CHEBI:15378"/>
        <dbReference type="ChEBI" id="CHEBI:58141"/>
        <dbReference type="ChEBI" id="CHEBI:456216"/>
        <dbReference type="EC" id="3.6.1.41"/>
    </reaction>
</comment>
<keyword evidence="4" id="KW-0378">Hydrolase</keyword>
<feature type="domain" description="HD" evidence="7">
    <location>
        <begin position="39"/>
        <end position="149"/>
    </location>
</feature>
<dbReference type="PANTHER" id="PTHR35795:SF1">
    <property type="entry name" value="BIS(5'-NUCLEOSYL)-TETRAPHOSPHATASE, SYMMETRICAL"/>
    <property type="match status" value="1"/>
</dbReference>
<dbReference type="InterPro" id="IPR005249">
    <property type="entry name" value="YqeK"/>
</dbReference>
<dbReference type="Proteomes" id="UP000196649">
    <property type="component" value="Unassembled WGS sequence"/>
</dbReference>
<proteinExistence type="predicted"/>
<dbReference type="NCBIfam" id="TIGR00488">
    <property type="entry name" value="bis(5'-nucleosyl)-tetraphosphatase (symmetrical) YqeK"/>
    <property type="match status" value="1"/>
</dbReference>
<reference evidence="8 9" key="1">
    <citation type="submission" date="2017-03" db="EMBL/GenBank/DDBJ databases">
        <title>Genome sequence of Lactobacillus kimchii KACC 12383.</title>
        <authorList>
            <person name="Chun J."/>
        </authorList>
    </citation>
    <scope>NUCLEOTIDE SEQUENCE [LARGE SCALE GENOMIC DNA]</scope>
    <source>
        <strain evidence="8 9">KACC 12383</strain>
    </source>
</reference>
<evidence type="ECO:0000256" key="2">
    <source>
        <dbReference type="ARBA" id="ARBA00022723"/>
    </source>
</evidence>
<dbReference type="InterPro" id="IPR051094">
    <property type="entry name" value="Diverse_Catalytic_Enzymes"/>
</dbReference>
<dbReference type="EMBL" id="MXAL01000005">
    <property type="protein sequence ID" value="OWF33079.1"/>
    <property type="molecule type" value="Genomic_DNA"/>
</dbReference>
<keyword evidence="8" id="KW-0808">Transferase</keyword>
<organism evidence="8 9">
    <name type="scientific">Companilactobacillus kimchii</name>
    <dbReference type="NCBI Taxonomy" id="2801452"/>
    <lineage>
        <taxon>Bacteria</taxon>
        <taxon>Bacillati</taxon>
        <taxon>Bacillota</taxon>
        <taxon>Bacilli</taxon>
        <taxon>Lactobacillales</taxon>
        <taxon>Lactobacillaceae</taxon>
        <taxon>Companilactobacillus</taxon>
    </lineage>
</organism>
<evidence type="ECO:0000313" key="9">
    <source>
        <dbReference type="Proteomes" id="UP000196649"/>
    </source>
</evidence>
<accession>A0A210P9B7</accession>
<evidence type="ECO:0000313" key="8">
    <source>
        <dbReference type="EMBL" id="OWF33079.1"/>
    </source>
</evidence>
<dbReference type="Pfam" id="PF01966">
    <property type="entry name" value="HD"/>
    <property type="match status" value="1"/>
</dbReference>
<protein>
    <recommendedName>
        <fullName evidence="1">bis(5'-nucleosyl)-tetraphosphatase (symmetrical)</fullName>
        <ecNumber evidence="1">3.6.1.41</ecNumber>
    </recommendedName>
</protein>
<keyword evidence="3" id="KW-0547">Nucleotide-binding</keyword>
<dbReference type="EC" id="3.6.1.41" evidence="1"/>
<keyword evidence="5" id="KW-0408">Iron</keyword>
<dbReference type="GO" id="GO:0008803">
    <property type="term" value="F:bis(5'-nucleosyl)-tetraphosphatase (symmetrical) activity"/>
    <property type="evidence" value="ECO:0007669"/>
    <property type="project" value="UniProtKB-EC"/>
</dbReference>
<dbReference type="InterPro" id="IPR003607">
    <property type="entry name" value="HD/PDEase_dom"/>
</dbReference>
<dbReference type="SUPFAM" id="SSF109604">
    <property type="entry name" value="HD-domain/PDEase-like"/>
    <property type="match status" value="1"/>
</dbReference>
<dbReference type="InterPro" id="IPR006674">
    <property type="entry name" value="HD_domain"/>
</dbReference>
<dbReference type="GO" id="GO:0000166">
    <property type="term" value="F:nucleotide binding"/>
    <property type="evidence" value="ECO:0007669"/>
    <property type="project" value="UniProtKB-KW"/>
</dbReference>